<protein>
    <submittedName>
        <fullName evidence="3">CUB domain-containing protein</fullName>
    </submittedName>
</protein>
<evidence type="ECO:0000313" key="1">
    <source>
        <dbReference type="EMBL" id="VDK26760.1"/>
    </source>
</evidence>
<organism evidence="3">
    <name type="scientific">Anisakis simplex</name>
    <name type="common">Herring worm</name>
    <dbReference type="NCBI Taxonomy" id="6269"/>
    <lineage>
        <taxon>Eukaryota</taxon>
        <taxon>Metazoa</taxon>
        <taxon>Ecdysozoa</taxon>
        <taxon>Nematoda</taxon>
        <taxon>Chromadorea</taxon>
        <taxon>Rhabditida</taxon>
        <taxon>Spirurina</taxon>
        <taxon>Ascaridomorpha</taxon>
        <taxon>Ascaridoidea</taxon>
        <taxon>Anisakidae</taxon>
        <taxon>Anisakis</taxon>
        <taxon>Anisakis simplex complex</taxon>
    </lineage>
</organism>
<accession>A0A0M3JFS5</accession>
<reference evidence="1 2" key="2">
    <citation type="submission" date="2018-11" db="EMBL/GenBank/DDBJ databases">
        <authorList>
            <consortium name="Pathogen Informatics"/>
        </authorList>
    </citation>
    <scope>NUCLEOTIDE SEQUENCE [LARGE SCALE GENOMIC DNA]</scope>
</reference>
<dbReference type="OrthoDB" id="5816993at2759"/>
<dbReference type="WBParaSite" id="ASIM_0000647901-mRNA-1">
    <property type="protein sequence ID" value="ASIM_0000647901-mRNA-1"/>
    <property type="gene ID" value="ASIM_0000647901"/>
</dbReference>
<gene>
    <name evidence="1" type="ORF">ASIM_LOCUS6261</name>
</gene>
<keyword evidence="2" id="KW-1185">Reference proteome</keyword>
<evidence type="ECO:0000313" key="2">
    <source>
        <dbReference type="Proteomes" id="UP000267096"/>
    </source>
</evidence>
<dbReference type="Proteomes" id="UP000267096">
    <property type="component" value="Unassembled WGS sequence"/>
</dbReference>
<evidence type="ECO:0000313" key="3">
    <source>
        <dbReference type="WBParaSite" id="ASIM_0000647901-mRNA-1"/>
    </source>
</evidence>
<dbReference type="EMBL" id="UYRR01013360">
    <property type="protein sequence ID" value="VDK26760.1"/>
    <property type="molecule type" value="Genomic_DNA"/>
</dbReference>
<sequence length="128" mass="14543">MNVSIVSVILWINAEAKPKYGCLIANKKNNALKIERKITFSLGSESLKHCGFAVKYEDGVTRRLMCRWTVSHVSAQLANVQMHLFGDSSRPMSDKFITKNNDDTFFVGLDRLSYIRESMPQVCFVVVH</sequence>
<name>A0A0M3JFS5_ANISI</name>
<proteinExistence type="predicted"/>
<reference evidence="3" key="1">
    <citation type="submission" date="2017-02" db="UniProtKB">
        <authorList>
            <consortium name="WormBaseParasite"/>
        </authorList>
    </citation>
    <scope>IDENTIFICATION</scope>
</reference>
<dbReference type="AlphaFoldDB" id="A0A0M3JFS5"/>